<accession>A0A7D3ZN57</accession>
<dbReference type="AlphaFoldDB" id="A0A7D3ZN57"/>
<evidence type="ECO:0008006" key="3">
    <source>
        <dbReference type="Google" id="ProtNLM"/>
    </source>
</evidence>
<gene>
    <name evidence="1" type="ORF">ACTIVE_4584</name>
</gene>
<name>A0A7D3ZN57_ACTVE</name>
<dbReference type="EMBL" id="CP053892">
    <property type="protein sequence ID" value="QKG22943.1"/>
    <property type="molecule type" value="Genomic_DNA"/>
</dbReference>
<proteinExistence type="predicted"/>
<dbReference type="NCBIfam" id="NF038147">
    <property type="entry name" value="lanti_IV_venA"/>
    <property type="match status" value="1"/>
</dbReference>
<organism evidence="1 2">
    <name type="scientific">Actinomadura verrucosospora</name>
    <dbReference type="NCBI Taxonomy" id="46165"/>
    <lineage>
        <taxon>Bacteria</taxon>
        <taxon>Bacillati</taxon>
        <taxon>Actinomycetota</taxon>
        <taxon>Actinomycetes</taxon>
        <taxon>Streptosporangiales</taxon>
        <taxon>Thermomonosporaceae</taxon>
        <taxon>Actinomadura</taxon>
    </lineage>
</organism>
<sequence length="52" mass="5410">MENIFEGDLVAELQELPETDPIEIEGVQLSGTCACAGLLTLLNSVCVGISCA</sequence>
<keyword evidence="2" id="KW-1185">Reference proteome</keyword>
<evidence type="ECO:0000313" key="2">
    <source>
        <dbReference type="Proteomes" id="UP000501240"/>
    </source>
</evidence>
<evidence type="ECO:0000313" key="1">
    <source>
        <dbReference type="EMBL" id="QKG22943.1"/>
    </source>
</evidence>
<reference evidence="1 2" key="1">
    <citation type="submission" date="2020-05" db="EMBL/GenBank/DDBJ databases">
        <title>Actinomadura verrucosospora NRRL-B18236 (PFL_A860) Genome sequencing and assembly.</title>
        <authorList>
            <person name="Samborskyy M."/>
        </authorList>
    </citation>
    <scope>NUCLEOTIDE SEQUENCE [LARGE SCALE GENOMIC DNA]</scope>
    <source>
        <strain evidence="1 2">NRRL:B18236</strain>
    </source>
</reference>
<dbReference type="RefSeq" id="WP_173096974.1">
    <property type="nucleotide sequence ID" value="NZ_CP053892.1"/>
</dbReference>
<dbReference type="Proteomes" id="UP000501240">
    <property type="component" value="Chromosome"/>
</dbReference>
<protein>
    <recommendedName>
        <fullName evidence="3">Lantibiotic</fullName>
    </recommendedName>
</protein>